<sequence length="182" mass="20568">MTLIVLTEFNSLSCVIPSIDEYYNNVANYASRVLERGKEKELGNYLEDLPISLFLNPSLSFHEVSFKELKSLLFLSSHVNPEDVLMSSGAKFDPSCYGFGILDNASFVDPNIVGFELECDVLQDKSIGKFIEQCNYVLPFLGVFMKNNNDFILFNQHKDQAFSINTYLCLLLLENGVLPKLV</sequence>
<dbReference type="EMBL" id="CM044707">
    <property type="protein sequence ID" value="KAI5652462.1"/>
    <property type="molecule type" value="Genomic_DNA"/>
</dbReference>
<organism evidence="1 2">
    <name type="scientific">Catharanthus roseus</name>
    <name type="common">Madagascar periwinkle</name>
    <name type="synonym">Vinca rosea</name>
    <dbReference type="NCBI Taxonomy" id="4058"/>
    <lineage>
        <taxon>Eukaryota</taxon>
        <taxon>Viridiplantae</taxon>
        <taxon>Streptophyta</taxon>
        <taxon>Embryophyta</taxon>
        <taxon>Tracheophyta</taxon>
        <taxon>Spermatophyta</taxon>
        <taxon>Magnoliopsida</taxon>
        <taxon>eudicotyledons</taxon>
        <taxon>Gunneridae</taxon>
        <taxon>Pentapetalae</taxon>
        <taxon>asterids</taxon>
        <taxon>lamiids</taxon>
        <taxon>Gentianales</taxon>
        <taxon>Apocynaceae</taxon>
        <taxon>Rauvolfioideae</taxon>
        <taxon>Vinceae</taxon>
        <taxon>Catharanthinae</taxon>
        <taxon>Catharanthus</taxon>
    </lineage>
</organism>
<dbReference type="Proteomes" id="UP001060085">
    <property type="component" value="Linkage Group LG07"/>
</dbReference>
<keyword evidence="2" id="KW-1185">Reference proteome</keyword>
<accession>A0ACB9ZWB6</accession>
<evidence type="ECO:0000313" key="1">
    <source>
        <dbReference type="EMBL" id="KAI5652462.1"/>
    </source>
</evidence>
<evidence type="ECO:0000313" key="2">
    <source>
        <dbReference type="Proteomes" id="UP001060085"/>
    </source>
</evidence>
<name>A0ACB9ZWB6_CATRO</name>
<proteinExistence type="predicted"/>
<comment type="caution">
    <text evidence="1">The sequence shown here is derived from an EMBL/GenBank/DDBJ whole genome shotgun (WGS) entry which is preliminary data.</text>
</comment>
<gene>
    <name evidence="1" type="ORF">M9H77_29649</name>
</gene>
<protein>
    <submittedName>
        <fullName evidence="1">Uncharacterized protein</fullName>
    </submittedName>
</protein>
<reference evidence="2" key="1">
    <citation type="journal article" date="2023" name="Nat. Plants">
        <title>Single-cell RNA sequencing provides a high-resolution roadmap for understanding the multicellular compartmentation of specialized metabolism.</title>
        <authorList>
            <person name="Sun S."/>
            <person name="Shen X."/>
            <person name="Li Y."/>
            <person name="Li Y."/>
            <person name="Wang S."/>
            <person name="Li R."/>
            <person name="Zhang H."/>
            <person name="Shen G."/>
            <person name="Guo B."/>
            <person name="Wei J."/>
            <person name="Xu J."/>
            <person name="St-Pierre B."/>
            <person name="Chen S."/>
            <person name="Sun C."/>
        </authorList>
    </citation>
    <scope>NUCLEOTIDE SEQUENCE [LARGE SCALE GENOMIC DNA]</scope>
</reference>